<evidence type="ECO:0000256" key="1">
    <source>
        <dbReference type="SAM" id="Phobius"/>
    </source>
</evidence>
<dbReference type="RefSeq" id="WP_146518874.1">
    <property type="nucleotide sequence ID" value="NZ_CP151726.1"/>
</dbReference>
<accession>A0A5C6B1G9</accession>
<evidence type="ECO:0000313" key="3">
    <source>
        <dbReference type="Proteomes" id="UP000320176"/>
    </source>
</evidence>
<protein>
    <submittedName>
        <fullName evidence="2">Uncharacterized protein</fullName>
    </submittedName>
</protein>
<feature type="transmembrane region" description="Helical" evidence="1">
    <location>
        <begin position="94"/>
        <end position="113"/>
    </location>
</feature>
<keyword evidence="1" id="KW-0812">Transmembrane</keyword>
<keyword evidence="1" id="KW-0472">Membrane</keyword>
<proteinExistence type="predicted"/>
<feature type="transmembrane region" description="Helical" evidence="1">
    <location>
        <begin position="40"/>
        <end position="61"/>
    </location>
</feature>
<evidence type="ECO:0000313" key="2">
    <source>
        <dbReference type="EMBL" id="TWU05657.1"/>
    </source>
</evidence>
<feature type="transmembrane region" description="Helical" evidence="1">
    <location>
        <begin position="15"/>
        <end position="34"/>
    </location>
</feature>
<dbReference type="OrthoDB" id="284210at2"/>
<organism evidence="2 3">
    <name type="scientific">Stieleria varia</name>
    <dbReference type="NCBI Taxonomy" id="2528005"/>
    <lineage>
        <taxon>Bacteria</taxon>
        <taxon>Pseudomonadati</taxon>
        <taxon>Planctomycetota</taxon>
        <taxon>Planctomycetia</taxon>
        <taxon>Pirellulales</taxon>
        <taxon>Pirellulaceae</taxon>
        <taxon>Stieleria</taxon>
    </lineage>
</organism>
<dbReference type="EMBL" id="SJPN01000002">
    <property type="protein sequence ID" value="TWU05657.1"/>
    <property type="molecule type" value="Genomic_DNA"/>
</dbReference>
<sequence>MAKPPTAFDADPRRLLALGFSILMLVGALMAYLFGSGNSAGFAAAGLGRVGIVMFALFLAWPSLRRPSQWLPAGAAMIGVVALIVIAANPRLAIAAIPAAGLLITVSAFARAFRRRDG</sequence>
<keyword evidence="1" id="KW-1133">Transmembrane helix</keyword>
<feature type="transmembrane region" description="Helical" evidence="1">
    <location>
        <begin position="70"/>
        <end position="88"/>
    </location>
</feature>
<name>A0A5C6B1G9_9BACT</name>
<comment type="caution">
    <text evidence="2">The sequence shown here is derived from an EMBL/GenBank/DDBJ whole genome shotgun (WGS) entry which is preliminary data.</text>
</comment>
<gene>
    <name evidence="2" type="ORF">Pla52n_13720</name>
</gene>
<dbReference type="AlphaFoldDB" id="A0A5C6B1G9"/>
<keyword evidence="3" id="KW-1185">Reference proteome</keyword>
<reference evidence="2 3" key="1">
    <citation type="submission" date="2019-02" db="EMBL/GenBank/DDBJ databases">
        <title>Deep-cultivation of Planctomycetes and their phenomic and genomic characterization uncovers novel biology.</title>
        <authorList>
            <person name="Wiegand S."/>
            <person name="Jogler M."/>
            <person name="Boedeker C."/>
            <person name="Pinto D."/>
            <person name="Vollmers J."/>
            <person name="Rivas-Marin E."/>
            <person name="Kohn T."/>
            <person name="Peeters S.H."/>
            <person name="Heuer A."/>
            <person name="Rast P."/>
            <person name="Oberbeckmann S."/>
            <person name="Bunk B."/>
            <person name="Jeske O."/>
            <person name="Meyerdierks A."/>
            <person name="Storesund J.E."/>
            <person name="Kallscheuer N."/>
            <person name="Luecker S."/>
            <person name="Lage O.M."/>
            <person name="Pohl T."/>
            <person name="Merkel B.J."/>
            <person name="Hornburger P."/>
            <person name="Mueller R.-W."/>
            <person name="Bruemmer F."/>
            <person name="Labrenz M."/>
            <person name="Spormann A.M."/>
            <person name="Op Den Camp H."/>
            <person name="Overmann J."/>
            <person name="Amann R."/>
            <person name="Jetten M.S.M."/>
            <person name="Mascher T."/>
            <person name="Medema M.H."/>
            <person name="Devos D.P."/>
            <person name="Kaster A.-K."/>
            <person name="Ovreas L."/>
            <person name="Rohde M."/>
            <person name="Galperin M.Y."/>
            <person name="Jogler C."/>
        </authorList>
    </citation>
    <scope>NUCLEOTIDE SEQUENCE [LARGE SCALE GENOMIC DNA]</scope>
    <source>
        <strain evidence="2 3">Pla52n</strain>
    </source>
</reference>
<dbReference type="Proteomes" id="UP000320176">
    <property type="component" value="Unassembled WGS sequence"/>
</dbReference>